<sequence length="162" mass="17915">TMTARRSVLAFAAASGRVAHVLVVQGTVKSVGMSRKASVGPKEARAYAARQIERFRPDNVITEKLLARSKKGAKTRRIIEALRSVAELADVESIAVVRGQAHANRFVEAQDLARRYPTLQPYLPKVRRLWDPEPKTLIYFEALSLIEATLGQAPSLPRRPSS</sequence>
<evidence type="ECO:0000313" key="2">
    <source>
        <dbReference type="Proteomes" id="UP000468591"/>
    </source>
</evidence>
<name>A0A6P0CJN5_9RHOB</name>
<dbReference type="RefSeq" id="WP_164356728.1">
    <property type="nucleotide sequence ID" value="NZ_JAABNT010000093.1"/>
</dbReference>
<organism evidence="1 2">
    <name type="scientific">Sulfitobacter sediminilitoris</name>
    <dbReference type="NCBI Taxonomy" id="2698830"/>
    <lineage>
        <taxon>Bacteria</taxon>
        <taxon>Pseudomonadati</taxon>
        <taxon>Pseudomonadota</taxon>
        <taxon>Alphaproteobacteria</taxon>
        <taxon>Rhodobacterales</taxon>
        <taxon>Roseobacteraceae</taxon>
        <taxon>Sulfitobacter</taxon>
    </lineage>
</organism>
<evidence type="ECO:0008006" key="3">
    <source>
        <dbReference type="Google" id="ProtNLM"/>
    </source>
</evidence>
<feature type="non-terminal residue" evidence="1">
    <location>
        <position position="1"/>
    </location>
</feature>
<comment type="caution">
    <text evidence="1">The sequence shown here is derived from an EMBL/GenBank/DDBJ whole genome shotgun (WGS) entry which is preliminary data.</text>
</comment>
<dbReference type="Proteomes" id="UP000468591">
    <property type="component" value="Unassembled WGS sequence"/>
</dbReference>
<keyword evidence="2" id="KW-1185">Reference proteome</keyword>
<protein>
    <recommendedName>
        <fullName evidence="3">IS110 family transposase</fullName>
    </recommendedName>
</protein>
<dbReference type="EMBL" id="JAABNT010000093">
    <property type="protein sequence ID" value="NEK25276.1"/>
    <property type="molecule type" value="Genomic_DNA"/>
</dbReference>
<gene>
    <name evidence="1" type="ORF">GV827_23240</name>
</gene>
<accession>A0A6P0CJN5</accession>
<evidence type="ECO:0000313" key="1">
    <source>
        <dbReference type="EMBL" id="NEK25276.1"/>
    </source>
</evidence>
<dbReference type="AlphaFoldDB" id="A0A6P0CJN5"/>
<reference evidence="1 2" key="1">
    <citation type="submission" date="2020-01" db="EMBL/GenBank/DDBJ databases">
        <title>Sulfitobacter sediminilitoris sp. nov., isolated from a tidal flat.</title>
        <authorList>
            <person name="Park S."/>
            <person name="Yoon J.-H."/>
        </authorList>
    </citation>
    <scope>NUCLEOTIDE SEQUENCE [LARGE SCALE GENOMIC DNA]</scope>
    <source>
        <strain evidence="1 2">JBTF-M27</strain>
    </source>
</reference>
<proteinExistence type="predicted"/>